<evidence type="ECO:0000313" key="2">
    <source>
        <dbReference type="WBParaSite" id="TMUE_1000005125.1"/>
    </source>
</evidence>
<name>A0A5S6QDH4_TRIMR</name>
<evidence type="ECO:0000313" key="1">
    <source>
        <dbReference type="Proteomes" id="UP000046395"/>
    </source>
</evidence>
<dbReference type="GO" id="GO:0051015">
    <property type="term" value="F:actin filament binding"/>
    <property type="evidence" value="ECO:0007669"/>
    <property type="project" value="TreeGrafter"/>
</dbReference>
<protein>
    <submittedName>
        <fullName evidence="2">Calponin-homology (CH) domain-containing protein</fullName>
    </submittedName>
</protein>
<dbReference type="Proteomes" id="UP000046395">
    <property type="component" value="Unassembled WGS sequence"/>
</dbReference>
<dbReference type="GO" id="GO:0015629">
    <property type="term" value="C:actin cytoskeleton"/>
    <property type="evidence" value="ECO:0007669"/>
    <property type="project" value="TreeGrafter"/>
</dbReference>
<dbReference type="Gene3D" id="1.10.418.10">
    <property type="entry name" value="Calponin-like domain"/>
    <property type="match status" value="1"/>
</dbReference>
<dbReference type="CDD" id="cd00014">
    <property type="entry name" value="CH_SF"/>
    <property type="match status" value="1"/>
</dbReference>
<reference evidence="2" key="1">
    <citation type="submission" date="2019-12" db="UniProtKB">
        <authorList>
            <consortium name="WormBaseParasite"/>
        </authorList>
    </citation>
    <scope>IDENTIFICATION</scope>
</reference>
<sequence length="94" mass="10616">MANHGPAYGLSKEIQMKNQARFVLEEAQQILEWISLATSIPLAKDPYKMNAFEVAEALKDGIQLCALIEKIVGPRSIQYNKNPKMPFQKGRRTV</sequence>
<dbReference type="PANTHER" id="PTHR47385:SF19">
    <property type="entry name" value="TRANSGELIN"/>
    <property type="match status" value="1"/>
</dbReference>
<dbReference type="STRING" id="70415.A0A5S6QDH4"/>
<dbReference type="PRINTS" id="PR00888">
    <property type="entry name" value="SM22CALPONIN"/>
</dbReference>
<dbReference type="GO" id="GO:0007015">
    <property type="term" value="P:actin filament organization"/>
    <property type="evidence" value="ECO:0007669"/>
    <property type="project" value="TreeGrafter"/>
</dbReference>
<dbReference type="InterPro" id="IPR050606">
    <property type="entry name" value="Calponin-like"/>
</dbReference>
<dbReference type="AlphaFoldDB" id="A0A5S6QDH4"/>
<dbReference type="InterPro" id="IPR036872">
    <property type="entry name" value="CH_dom_sf"/>
</dbReference>
<dbReference type="WBParaSite" id="TMUE_1000005125.1">
    <property type="protein sequence ID" value="TMUE_1000005125.1"/>
    <property type="gene ID" value="WBGene00285364"/>
</dbReference>
<dbReference type="SUPFAM" id="SSF47576">
    <property type="entry name" value="Calponin-homology domain, CH-domain"/>
    <property type="match status" value="1"/>
</dbReference>
<dbReference type="PANTHER" id="PTHR47385">
    <property type="entry name" value="CALPONIN"/>
    <property type="match status" value="1"/>
</dbReference>
<accession>A0A5S6QDH4</accession>
<keyword evidence="1" id="KW-1185">Reference proteome</keyword>
<dbReference type="InterPro" id="IPR003096">
    <property type="entry name" value="SM22_calponin"/>
</dbReference>
<proteinExistence type="predicted"/>
<organism evidence="1 2">
    <name type="scientific">Trichuris muris</name>
    <name type="common">Mouse whipworm</name>
    <dbReference type="NCBI Taxonomy" id="70415"/>
    <lineage>
        <taxon>Eukaryota</taxon>
        <taxon>Metazoa</taxon>
        <taxon>Ecdysozoa</taxon>
        <taxon>Nematoda</taxon>
        <taxon>Enoplea</taxon>
        <taxon>Dorylaimia</taxon>
        <taxon>Trichinellida</taxon>
        <taxon>Trichuridae</taxon>
        <taxon>Trichuris</taxon>
    </lineage>
</organism>